<evidence type="ECO:0000313" key="5">
    <source>
        <dbReference type="Proteomes" id="UP000198589"/>
    </source>
</evidence>
<dbReference type="InterPro" id="IPR042183">
    <property type="entry name" value="MmgE/PrpD_sf_1"/>
</dbReference>
<feature type="domain" description="MmgE/PrpD C-terminal" evidence="3">
    <location>
        <begin position="282"/>
        <end position="443"/>
    </location>
</feature>
<dbReference type="RefSeq" id="WP_217640577.1">
    <property type="nucleotide sequence ID" value="NZ_FOND01000003.1"/>
</dbReference>
<evidence type="ECO:0000259" key="2">
    <source>
        <dbReference type="Pfam" id="PF03972"/>
    </source>
</evidence>
<dbReference type="Pfam" id="PF19305">
    <property type="entry name" value="MmgE_PrpD_C"/>
    <property type="match status" value="1"/>
</dbReference>
<name>A0A1I1ZQU1_9ACTN</name>
<dbReference type="EMBL" id="FOND01000003">
    <property type="protein sequence ID" value="SFE33962.1"/>
    <property type="molecule type" value="Genomic_DNA"/>
</dbReference>
<dbReference type="PANTHER" id="PTHR16943:SF8">
    <property type="entry name" value="2-METHYLCITRATE DEHYDRATASE"/>
    <property type="match status" value="1"/>
</dbReference>
<keyword evidence="5" id="KW-1185">Reference proteome</keyword>
<dbReference type="Proteomes" id="UP000198589">
    <property type="component" value="Unassembled WGS sequence"/>
</dbReference>
<sequence>MDTLAAPEDVRSATGVAAGGLTRHLADAARASRFEDLPGPVVRVAKHCMLDWLGVALAGAREPAARLLRDELVEPGSSGPCTLLDGSTGGAREAALVNGTAGHALDFDDVVWVMTGHPTAPLLPAVLAVGELVDASGRDLLTAFVAGFETESRIGAAVAPGHYDAGFHATATLGTLGAAAGCARLLDLDEDQWQHAFGIAATSAAGLKSMFGSMCKPMHAGNAASQGVLAARLAARGFTAATDAIERPQGFGPTHTATFHPEAGQTPFGDPWYVREVLFKFHAACFLTHSAIEGLLRLKEAEGLAADDVDAVLLRVEPGHLAVCNIPEPRSGLEAKFSLRFTAAMAVLTGRTDEAAFTDDVVRDPRFTTLRDRVTVVPEPGRPAHETDVQVRTRDGRTLRTRVDMQQWAADDEIDAQERRLVAKFRSLVGTGDAAERLLEAVLRVDELSSVRELTRLVADVARAANGAEGGPA</sequence>
<dbReference type="GO" id="GO:0016829">
    <property type="term" value="F:lyase activity"/>
    <property type="evidence" value="ECO:0007669"/>
    <property type="project" value="InterPro"/>
</dbReference>
<comment type="similarity">
    <text evidence="1">Belongs to the PrpD family.</text>
</comment>
<dbReference type="STRING" id="1798228.SAMN05216574_103121"/>
<dbReference type="AlphaFoldDB" id="A0A1I1ZQU1"/>
<reference evidence="5" key="1">
    <citation type="submission" date="2016-10" db="EMBL/GenBank/DDBJ databases">
        <authorList>
            <person name="Varghese N."/>
            <person name="Submissions S."/>
        </authorList>
    </citation>
    <scope>NUCLEOTIDE SEQUENCE [LARGE SCALE GENOMIC DNA]</scope>
    <source>
        <strain evidence="5">DSM 46838</strain>
    </source>
</reference>
<dbReference type="InterPro" id="IPR045337">
    <property type="entry name" value="MmgE_PrpD_C"/>
</dbReference>
<dbReference type="Gene3D" id="3.30.1330.120">
    <property type="entry name" value="2-methylcitrate dehydratase PrpD"/>
    <property type="match status" value="1"/>
</dbReference>
<dbReference type="PANTHER" id="PTHR16943">
    <property type="entry name" value="2-METHYLCITRATE DEHYDRATASE-RELATED"/>
    <property type="match status" value="1"/>
</dbReference>
<accession>A0A1I1ZQU1</accession>
<dbReference type="Gene3D" id="1.10.4100.10">
    <property type="entry name" value="2-methylcitrate dehydratase PrpD"/>
    <property type="match status" value="1"/>
</dbReference>
<evidence type="ECO:0000259" key="3">
    <source>
        <dbReference type="Pfam" id="PF19305"/>
    </source>
</evidence>
<gene>
    <name evidence="4" type="ORF">SAMN05216574_103121</name>
</gene>
<proteinExistence type="inferred from homology"/>
<evidence type="ECO:0000313" key="4">
    <source>
        <dbReference type="EMBL" id="SFE33962.1"/>
    </source>
</evidence>
<protein>
    <submittedName>
        <fullName evidence="4">2-methylcitrate dehydratase PrpD</fullName>
    </submittedName>
</protein>
<dbReference type="SUPFAM" id="SSF103378">
    <property type="entry name" value="2-methylcitrate dehydratase PrpD"/>
    <property type="match status" value="1"/>
</dbReference>
<dbReference type="InterPro" id="IPR005656">
    <property type="entry name" value="MmgE_PrpD"/>
</dbReference>
<dbReference type="InterPro" id="IPR045336">
    <property type="entry name" value="MmgE_PrpD_N"/>
</dbReference>
<dbReference type="InterPro" id="IPR042188">
    <property type="entry name" value="MmgE/PrpD_sf_2"/>
</dbReference>
<feature type="domain" description="MmgE/PrpD N-terminal" evidence="2">
    <location>
        <begin position="23"/>
        <end position="258"/>
    </location>
</feature>
<dbReference type="InterPro" id="IPR036148">
    <property type="entry name" value="MmgE/PrpD_sf"/>
</dbReference>
<organism evidence="4 5">
    <name type="scientific">Blastococcus tunisiensis</name>
    <dbReference type="NCBI Taxonomy" id="1798228"/>
    <lineage>
        <taxon>Bacteria</taxon>
        <taxon>Bacillati</taxon>
        <taxon>Actinomycetota</taxon>
        <taxon>Actinomycetes</taxon>
        <taxon>Geodermatophilales</taxon>
        <taxon>Geodermatophilaceae</taxon>
        <taxon>Blastococcus</taxon>
    </lineage>
</organism>
<dbReference type="Pfam" id="PF03972">
    <property type="entry name" value="MmgE_PrpD_N"/>
    <property type="match status" value="1"/>
</dbReference>
<evidence type="ECO:0000256" key="1">
    <source>
        <dbReference type="ARBA" id="ARBA00006174"/>
    </source>
</evidence>